<dbReference type="PANTHER" id="PTHR10434">
    <property type="entry name" value="1-ACYL-SN-GLYCEROL-3-PHOSPHATE ACYLTRANSFERASE"/>
    <property type="match status" value="1"/>
</dbReference>
<dbReference type="Pfam" id="PF01553">
    <property type="entry name" value="Acyltransferase"/>
    <property type="match status" value="1"/>
</dbReference>
<evidence type="ECO:0000256" key="4">
    <source>
        <dbReference type="ARBA" id="ARBA00023098"/>
    </source>
</evidence>
<proteinExistence type="predicted"/>
<comment type="caution">
    <text evidence="9">The sequence shown here is derived from an EMBL/GenBank/DDBJ whole genome shotgun (WGS) entry which is preliminary data.</text>
</comment>
<organism evidence="9 10">
    <name type="scientific">Gordonia caeni</name>
    <dbReference type="NCBI Taxonomy" id="1007097"/>
    <lineage>
        <taxon>Bacteria</taxon>
        <taxon>Bacillati</taxon>
        <taxon>Actinomycetota</taxon>
        <taxon>Actinomycetes</taxon>
        <taxon>Mycobacteriales</taxon>
        <taxon>Gordoniaceae</taxon>
        <taxon>Gordonia</taxon>
    </lineage>
</organism>
<feature type="region of interest" description="Disordered" evidence="6">
    <location>
        <begin position="271"/>
        <end position="306"/>
    </location>
</feature>
<keyword evidence="7" id="KW-0812">Transmembrane</keyword>
<dbReference type="GO" id="GO:0016746">
    <property type="term" value="F:acyltransferase activity"/>
    <property type="evidence" value="ECO:0007669"/>
    <property type="project" value="UniProtKB-KW"/>
</dbReference>
<dbReference type="RefSeq" id="WP_344782331.1">
    <property type="nucleotide sequence ID" value="NZ_BAAAZW010000004.1"/>
</dbReference>
<dbReference type="InterPro" id="IPR002123">
    <property type="entry name" value="Plipid/glycerol_acylTrfase"/>
</dbReference>
<protein>
    <submittedName>
        <fullName evidence="9">Lysophospholipid acyltransferase family protein</fullName>
    </submittedName>
</protein>
<keyword evidence="2" id="KW-0444">Lipid biosynthesis</keyword>
<dbReference type="EMBL" id="BAAAZW010000004">
    <property type="protein sequence ID" value="GAA3957232.1"/>
    <property type="molecule type" value="Genomic_DNA"/>
</dbReference>
<evidence type="ECO:0000313" key="9">
    <source>
        <dbReference type="EMBL" id="GAA3957232.1"/>
    </source>
</evidence>
<evidence type="ECO:0000256" key="5">
    <source>
        <dbReference type="ARBA" id="ARBA00023315"/>
    </source>
</evidence>
<evidence type="ECO:0000256" key="6">
    <source>
        <dbReference type="SAM" id="MobiDB-lite"/>
    </source>
</evidence>
<dbReference type="SMART" id="SM00563">
    <property type="entry name" value="PlsC"/>
    <property type="match status" value="1"/>
</dbReference>
<gene>
    <name evidence="9" type="ORF">GCM10022231_15510</name>
</gene>
<comment type="pathway">
    <text evidence="1">Lipid metabolism.</text>
</comment>
<evidence type="ECO:0000256" key="2">
    <source>
        <dbReference type="ARBA" id="ARBA00022516"/>
    </source>
</evidence>
<evidence type="ECO:0000256" key="3">
    <source>
        <dbReference type="ARBA" id="ARBA00022679"/>
    </source>
</evidence>
<evidence type="ECO:0000256" key="7">
    <source>
        <dbReference type="SAM" id="Phobius"/>
    </source>
</evidence>
<feature type="transmembrane region" description="Helical" evidence="7">
    <location>
        <begin position="96"/>
        <end position="115"/>
    </location>
</feature>
<evidence type="ECO:0000313" key="10">
    <source>
        <dbReference type="Proteomes" id="UP001418444"/>
    </source>
</evidence>
<dbReference type="CDD" id="cd07989">
    <property type="entry name" value="LPLAT_AGPAT-like"/>
    <property type="match status" value="1"/>
</dbReference>
<sequence length="306" mass="33543">MPGRGGANPWLPVSGCGPACVPPERRGAGTVRVAWRVFALTSILLTLLPAGTLTLATPRPVRVRYWRFTARCGLVAVGLRLDLVDRRPRGARRIRGALMVANHISFFDVLAVAAVSPARFVAKREVLTSGAVGPLLRCFGVLPHRRGALRELPTTLARVSGLLRRGRPVVVFPEGTTWCGRGAGRFRPAFFQAALDTGAPVLPIHIGYHRDGRPVTTPGYLGDDELGDTFRRVLRARGLTVRVEVHPPQPPAGDRRQLAAHCEALIRPDRRHWERGRPRGYPGLRSCPSTSTTPPPPRWSPKLSRR</sequence>
<evidence type="ECO:0000259" key="8">
    <source>
        <dbReference type="SMART" id="SM00563"/>
    </source>
</evidence>
<dbReference type="PANTHER" id="PTHR10434:SF64">
    <property type="entry name" value="1-ACYL-SN-GLYCEROL-3-PHOSPHATE ACYLTRANSFERASE-RELATED"/>
    <property type="match status" value="1"/>
</dbReference>
<evidence type="ECO:0000256" key="1">
    <source>
        <dbReference type="ARBA" id="ARBA00005189"/>
    </source>
</evidence>
<feature type="transmembrane region" description="Helical" evidence="7">
    <location>
        <begin position="33"/>
        <end position="53"/>
    </location>
</feature>
<dbReference type="Proteomes" id="UP001418444">
    <property type="component" value="Unassembled WGS sequence"/>
</dbReference>
<reference evidence="10" key="1">
    <citation type="journal article" date="2019" name="Int. J. Syst. Evol. Microbiol.">
        <title>The Global Catalogue of Microorganisms (GCM) 10K type strain sequencing project: providing services to taxonomists for standard genome sequencing and annotation.</title>
        <authorList>
            <consortium name="The Broad Institute Genomics Platform"/>
            <consortium name="The Broad Institute Genome Sequencing Center for Infectious Disease"/>
            <person name="Wu L."/>
            <person name="Ma J."/>
        </authorList>
    </citation>
    <scope>NUCLEOTIDE SEQUENCE [LARGE SCALE GENOMIC DNA]</scope>
    <source>
        <strain evidence="10">JCM 16923</strain>
    </source>
</reference>
<dbReference type="SUPFAM" id="SSF69593">
    <property type="entry name" value="Glycerol-3-phosphate (1)-acyltransferase"/>
    <property type="match status" value="1"/>
</dbReference>
<accession>A0ABP7NZK9</accession>
<keyword evidence="4" id="KW-0443">Lipid metabolism</keyword>
<feature type="domain" description="Phospholipid/glycerol acyltransferase" evidence="8">
    <location>
        <begin position="97"/>
        <end position="209"/>
    </location>
</feature>
<keyword evidence="3" id="KW-0808">Transferase</keyword>
<keyword evidence="5 9" id="KW-0012">Acyltransferase</keyword>
<keyword evidence="10" id="KW-1185">Reference proteome</keyword>
<keyword evidence="7" id="KW-0472">Membrane</keyword>
<keyword evidence="7" id="KW-1133">Transmembrane helix</keyword>
<name>A0ABP7NZK9_9ACTN</name>